<dbReference type="AlphaFoldDB" id="A0A0K2V8N1"/>
<sequence>IETLHPCHYQFYHSIQENYIQSIYIVITYKLFVLTVICCIDCHLLGWL</sequence>
<reference evidence="2" key="1">
    <citation type="submission" date="2014-05" db="EMBL/GenBank/DDBJ databases">
        <authorList>
            <person name="Chronopoulou M."/>
        </authorList>
    </citation>
    <scope>NUCLEOTIDE SEQUENCE</scope>
    <source>
        <tissue evidence="2">Whole organism</tissue>
    </source>
</reference>
<name>A0A0K2V8N1_LEPSM</name>
<proteinExistence type="predicted"/>
<accession>A0A0K2V8N1</accession>
<keyword evidence="1" id="KW-1133">Transmembrane helix</keyword>
<evidence type="ECO:0000256" key="1">
    <source>
        <dbReference type="SAM" id="Phobius"/>
    </source>
</evidence>
<organism evidence="2">
    <name type="scientific">Lepeophtheirus salmonis</name>
    <name type="common">Salmon louse</name>
    <name type="synonym">Caligus salmonis</name>
    <dbReference type="NCBI Taxonomy" id="72036"/>
    <lineage>
        <taxon>Eukaryota</taxon>
        <taxon>Metazoa</taxon>
        <taxon>Ecdysozoa</taxon>
        <taxon>Arthropoda</taxon>
        <taxon>Crustacea</taxon>
        <taxon>Multicrustacea</taxon>
        <taxon>Hexanauplia</taxon>
        <taxon>Copepoda</taxon>
        <taxon>Siphonostomatoida</taxon>
        <taxon>Caligidae</taxon>
        <taxon>Lepeophtheirus</taxon>
    </lineage>
</organism>
<feature type="non-terminal residue" evidence="2">
    <location>
        <position position="1"/>
    </location>
</feature>
<keyword evidence="1" id="KW-0472">Membrane</keyword>
<protein>
    <submittedName>
        <fullName evidence="2">Uncharacterized protein</fullName>
    </submittedName>
</protein>
<keyword evidence="1" id="KW-0812">Transmembrane</keyword>
<evidence type="ECO:0000313" key="2">
    <source>
        <dbReference type="EMBL" id="CDW46296.1"/>
    </source>
</evidence>
<feature type="transmembrane region" description="Helical" evidence="1">
    <location>
        <begin position="23"/>
        <end position="47"/>
    </location>
</feature>
<dbReference type="EMBL" id="HACA01028935">
    <property type="protein sequence ID" value="CDW46296.1"/>
    <property type="molecule type" value="Transcribed_RNA"/>
</dbReference>